<evidence type="ECO:0000313" key="3">
    <source>
        <dbReference type="Proteomes" id="UP001066276"/>
    </source>
</evidence>
<protein>
    <submittedName>
        <fullName evidence="2">Uncharacterized protein</fullName>
    </submittedName>
</protein>
<name>A0AAV7NLM0_PLEWA</name>
<dbReference type="EMBL" id="JANPWB010000012">
    <property type="protein sequence ID" value="KAJ1113690.1"/>
    <property type="molecule type" value="Genomic_DNA"/>
</dbReference>
<organism evidence="2 3">
    <name type="scientific">Pleurodeles waltl</name>
    <name type="common">Iberian ribbed newt</name>
    <dbReference type="NCBI Taxonomy" id="8319"/>
    <lineage>
        <taxon>Eukaryota</taxon>
        <taxon>Metazoa</taxon>
        <taxon>Chordata</taxon>
        <taxon>Craniata</taxon>
        <taxon>Vertebrata</taxon>
        <taxon>Euteleostomi</taxon>
        <taxon>Amphibia</taxon>
        <taxon>Batrachia</taxon>
        <taxon>Caudata</taxon>
        <taxon>Salamandroidea</taxon>
        <taxon>Salamandridae</taxon>
        <taxon>Pleurodelinae</taxon>
        <taxon>Pleurodeles</taxon>
    </lineage>
</organism>
<dbReference type="AlphaFoldDB" id="A0AAV7NLM0"/>
<gene>
    <name evidence="2" type="ORF">NDU88_001932</name>
</gene>
<keyword evidence="3" id="KW-1185">Reference proteome</keyword>
<evidence type="ECO:0000313" key="2">
    <source>
        <dbReference type="EMBL" id="KAJ1113690.1"/>
    </source>
</evidence>
<evidence type="ECO:0000256" key="1">
    <source>
        <dbReference type="SAM" id="MobiDB-lite"/>
    </source>
</evidence>
<comment type="caution">
    <text evidence="2">The sequence shown here is derived from an EMBL/GenBank/DDBJ whole genome shotgun (WGS) entry which is preliminary data.</text>
</comment>
<feature type="compositionally biased region" description="Basic and acidic residues" evidence="1">
    <location>
        <begin position="145"/>
        <end position="154"/>
    </location>
</feature>
<sequence length="154" mass="16484">MADRYGVSLRCWSAGSRTRDAGRCSVGETAPTQARGRGSAPSAGPLSLRCTAGPPVLRSESLHGGRRPGKLEESPRPFTLEFFCLRRADCGAGVMRLHPPGSPLLPRRAASCQGLCGRPFPHGSGARRHQKSSDARQGVCFGGPWDRRSTELET</sequence>
<feature type="region of interest" description="Disordered" evidence="1">
    <location>
        <begin position="123"/>
        <end position="154"/>
    </location>
</feature>
<accession>A0AAV7NLM0</accession>
<feature type="region of interest" description="Disordered" evidence="1">
    <location>
        <begin position="18"/>
        <end position="73"/>
    </location>
</feature>
<dbReference type="Proteomes" id="UP001066276">
    <property type="component" value="Chromosome 8"/>
</dbReference>
<reference evidence="2" key="1">
    <citation type="journal article" date="2022" name="bioRxiv">
        <title>Sequencing and chromosome-scale assembly of the giantPleurodeles waltlgenome.</title>
        <authorList>
            <person name="Brown T."/>
            <person name="Elewa A."/>
            <person name="Iarovenko S."/>
            <person name="Subramanian E."/>
            <person name="Araus A.J."/>
            <person name="Petzold A."/>
            <person name="Susuki M."/>
            <person name="Suzuki K.-i.T."/>
            <person name="Hayashi T."/>
            <person name="Toyoda A."/>
            <person name="Oliveira C."/>
            <person name="Osipova E."/>
            <person name="Leigh N.D."/>
            <person name="Simon A."/>
            <person name="Yun M.H."/>
        </authorList>
    </citation>
    <scope>NUCLEOTIDE SEQUENCE</scope>
    <source>
        <strain evidence="2">20211129_DDA</strain>
        <tissue evidence="2">Liver</tissue>
    </source>
</reference>
<proteinExistence type="predicted"/>